<feature type="signal peptide" evidence="1">
    <location>
        <begin position="1"/>
        <end position="21"/>
    </location>
</feature>
<proteinExistence type="evidence at transcript level"/>
<dbReference type="AlphaFoldDB" id="E8Z6E8"/>
<evidence type="ECO:0000256" key="1">
    <source>
        <dbReference type="SAM" id="SignalP"/>
    </source>
</evidence>
<keyword evidence="1" id="KW-0732">Signal</keyword>
<accession>E8Z6E8</accession>
<organism evidence="2">
    <name type="scientific">Pfiesteria piscicida</name>
    <name type="common">Phantom dinoflagellate</name>
    <dbReference type="NCBI Taxonomy" id="71001"/>
    <lineage>
        <taxon>Eukaryota</taxon>
        <taxon>Sar</taxon>
        <taxon>Alveolata</taxon>
        <taxon>Dinophyceae</taxon>
        <taxon>Peridiniales</taxon>
        <taxon>Pfiesteriaceae</taxon>
        <taxon>Pfiesteria</taxon>
    </lineage>
</organism>
<reference evidence="2" key="2">
    <citation type="book" date="2010" name="PROCEEDINGS OF 13TH INTERNATIONAL CONFERENCE ON HARMFUL ALGAE" publisher="International Society For The Study of Harmful Algae" city="Hong Kong, China">
        <title>Dinoflagellate meta-transcriptomics enabled by spliced leader.</title>
        <editorList>
            <person name="Unknown A."/>
        </editorList>
        <authorList>
            <person name="Lin S."/>
            <person name="Zhang H."/>
        </authorList>
    </citation>
    <scope>NUCLEOTIDE SEQUENCE</scope>
    <source>
        <strain evidence="2">CCMP1831</strain>
    </source>
</reference>
<evidence type="ECO:0000313" key="2">
    <source>
        <dbReference type="EMBL" id="ACU45028.1"/>
    </source>
</evidence>
<protein>
    <submittedName>
        <fullName evidence="2">Uncharacterized protein</fullName>
    </submittedName>
</protein>
<reference evidence="2" key="1">
    <citation type="submission" date="2008-12" db="EMBL/GenBank/DDBJ databases">
        <authorList>
            <person name="Zhang H."/>
            <person name="Lin S."/>
        </authorList>
    </citation>
    <scope>NUCLEOTIDE SEQUENCE</scope>
    <source>
        <strain evidence="2">CCMP1831</strain>
    </source>
</reference>
<dbReference type="EMBL" id="FJ599976">
    <property type="protein sequence ID" value="ACU45028.1"/>
    <property type="molecule type" value="mRNA"/>
</dbReference>
<name>E8Z6E8_PFIPI</name>
<feature type="chain" id="PRO_5003235921" evidence="1">
    <location>
        <begin position="22"/>
        <end position="276"/>
    </location>
</feature>
<sequence>QGWIHFLAIAIFCLLVAAVEAETFAEPEVNTASVSGFRVGNLKRAVIRSILRVPIIARLYKWASGLFNASRVPNVWNMFGLSVNKELLSEVQLSNARRDEVHPVGFGRLFFGVMVARSVACMFAAPILGPANVLDSVAMVVGFGQAYMAEHLKSFSDLLGVYKTANTELKDQLDVYQGENLHLRESNGRLERSLQQLELIRGHLQEMVVVGGGTAESMQTAVRKIEEKTEETIRVLESQKISFLAGRGRRFERQRLMPPSALCRRLTTQAVGSGST</sequence>
<feature type="non-terminal residue" evidence="2">
    <location>
        <position position="1"/>
    </location>
</feature>